<evidence type="ECO:0000313" key="4">
    <source>
        <dbReference type="Proteomes" id="UP000812966"/>
    </source>
</evidence>
<organism evidence="3 4">
    <name type="scientific">Filobasidium floriforme</name>
    <dbReference type="NCBI Taxonomy" id="5210"/>
    <lineage>
        <taxon>Eukaryota</taxon>
        <taxon>Fungi</taxon>
        <taxon>Dikarya</taxon>
        <taxon>Basidiomycota</taxon>
        <taxon>Agaricomycotina</taxon>
        <taxon>Tremellomycetes</taxon>
        <taxon>Filobasidiales</taxon>
        <taxon>Filobasidiaceae</taxon>
        <taxon>Filobasidium</taxon>
    </lineage>
</organism>
<evidence type="ECO:0000256" key="1">
    <source>
        <dbReference type="SAM" id="MobiDB-lite"/>
    </source>
</evidence>
<dbReference type="GO" id="GO:0005739">
    <property type="term" value="C:mitochondrion"/>
    <property type="evidence" value="ECO:0007669"/>
    <property type="project" value="GOC"/>
</dbReference>
<dbReference type="Pfam" id="PF10276">
    <property type="entry name" value="zf-CHCC"/>
    <property type="match status" value="1"/>
</dbReference>
<dbReference type="PANTHER" id="PTHR13156:SF0">
    <property type="entry name" value="NADH DEHYDROGENASE [UBIQUINONE] IRON-SULFUR PROTEIN 6, MITOCHONDRIAL"/>
    <property type="match status" value="1"/>
</dbReference>
<feature type="region of interest" description="Disordered" evidence="1">
    <location>
        <begin position="20"/>
        <end position="81"/>
    </location>
</feature>
<dbReference type="AlphaFoldDB" id="A0A8K0JG69"/>
<feature type="domain" description="Zinc finger CHCC-type" evidence="2">
    <location>
        <begin position="111"/>
        <end position="147"/>
    </location>
</feature>
<protein>
    <recommendedName>
        <fullName evidence="2">Zinc finger CHCC-type domain-containing protein</fullName>
    </recommendedName>
</protein>
<dbReference type="InterPro" id="IPR019401">
    <property type="entry name" value="Znf_CHCC"/>
</dbReference>
<sequence>MFSLRRQSTSLGRSLVAGRTYASNAPTAPGITGAAHTPKPGSPIASDNPTEADPQNLYQAPNHPSTWSTSQNPKKHAFSGPRFEQVNFSLQPQPISAMAMVAEDPVRLVPGRKATCDGGGGALGHPKIFINLDKPGPKACGYCGVRFEQAHEHH</sequence>
<reference evidence="3" key="1">
    <citation type="submission" date="2020-04" db="EMBL/GenBank/DDBJ databases">
        <title>Analysis of mating type loci in Filobasidium floriforme.</title>
        <authorList>
            <person name="Nowrousian M."/>
        </authorList>
    </citation>
    <scope>NUCLEOTIDE SEQUENCE</scope>
    <source>
        <strain evidence="3">CBS 6242</strain>
    </source>
</reference>
<feature type="compositionally biased region" description="Polar residues" evidence="1">
    <location>
        <begin position="56"/>
        <end position="72"/>
    </location>
</feature>
<dbReference type="PANTHER" id="PTHR13156">
    <property type="entry name" value="NADH-UBIQUINONE OXIDOREDUCTASE 13 KD-A SUBUNIT"/>
    <property type="match status" value="1"/>
</dbReference>
<comment type="caution">
    <text evidence="3">The sequence shown here is derived from an EMBL/GenBank/DDBJ whole genome shotgun (WGS) entry which is preliminary data.</text>
</comment>
<evidence type="ECO:0000259" key="2">
    <source>
        <dbReference type="Pfam" id="PF10276"/>
    </source>
</evidence>
<dbReference type="Proteomes" id="UP000812966">
    <property type="component" value="Unassembled WGS sequence"/>
</dbReference>
<dbReference type="GO" id="GO:0006120">
    <property type="term" value="P:mitochondrial electron transport, NADH to ubiquinone"/>
    <property type="evidence" value="ECO:0007669"/>
    <property type="project" value="TreeGrafter"/>
</dbReference>
<accession>A0A8K0JG69</accession>
<gene>
    <name evidence="3" type="ORF">FFLO_06776</name>
</gene>
<keyword evidence="4" id="KW-1185">Reference proteome</keyword>
<dbReference type="FunFam" id="2.60.260.40:FF:000003">
    <property type="entry name" value="NADH dehydrogenase [ubiquinone] iron-sulfur protein 6, mitochondrial"/>
    <property type="match status" value="1"/>
</dbReference>
<name>A0A8K0JG69_9TREE</name>
<dbReference type="EMBL" id="JABELV010000259">
    <property type="protein sequence ID" value="KAG7527597.1"/>
    <property type="molecule type" value="Genomic_DNA"/>
</dbReference>
<proteinExistence type="predicted"/>
<dbReference type="Gene3D" id="2.60.260.40">
    <property type="entry name" value="q5lls5 like domains"/>
    <property type="match status" value="1"/>
</dbReference>
<evidence type="ECO:0000313" key="3">
    <source>
        <dbReference type="EMBL" id="KAG7527597.1"/>
    </source>
</evidence>
<dbReference type="OrthoDB" id="307899at2759"/>